<sequence length="144" mass="17148">MNDERVLEYARDMGKVLQLVNIARDIVTDSETLGRCYVPYEYLKDARNELRILKNERHASTINEHQLHSYSLRLLQLAETFNSNVIKGISCLPHDVQRQLLVLYHIYKSIGIKIKQSTQYKQRIYLNTFQRILIAFKYLYFHLN</sequence>
<evidence type="ECO:0000313" key="5">
    <source>
        <dbReference type="EMBL" id="RWS25754.1"/>
    </source>
</evidence>
<dbReference type="Gene3D" id="1.10.600.10">
    <property type="entry name" value="Farnesyl Diphosphate Synthase"/>
    <property type="match status" value="1"/>
</dbReference>
<dbReference type="Pfam" id="PF00494">
    <property type="entry name" value="SQS_PSY"/>
    <property type="match status" value="1"/>
</dbReference>
<reference evidence="5 6" key="1">
    <citation type="journal article" date="2018" name="Gigascience">
        <title>Genomes of trombidid mites reveal novel predicted allergens and laterally-transferred genes associated with secondary metabolism.</title>
        <authorList>
            <person name="Dong X."/>
            <person name="Chaisiri K."/>
            <person name="Xia D."/>
            <person name="Armstrong S.D."/>
            <person name="Fang Y."/>
            <person name="Donnelly M.J."/>
            <person name="Kadowaki T."/>
            <person name="McGarry J.W."/>
            <person name="Darby A.C."/>
            <person name="Makepeace B.L."/>
        </authorList>
    </citation>
    <scope>NUCLEOTIDE SEQUENCE [LARGE SCALE GENOMIC DNA]</scope>
    <source>
        <strain evidence="5">UoL-UT</strain>
    </source>
</reference>
<dbReference type="AlphaFoldDB" id="A0A443SE06"/>
<dbReference type="InterPro" id="IPR008949">
    <property type="entry name" value="Isoprenoid_synthase_dom_sf"/>
</dbReference>
<dbReference type="Proteomes" id="UP000288716">
    <property type="component" value="Unassembled WGS sequence"/>
</dbReference>
<dbReference type="GO" id="GO:0016117">
    <property type="term" value="P:carotenoid biosynthetic process"/>
    <property type="evidence" value="ECO:0007669"/>
    <property type="project" value="UniProtKB-KW"/>
</dbReference>
<evidence type="ECO:0000256" key="4">
    <source>
        <dbReference type="ARBA" id="ARBA00022746"/>
    </source>
</evidence>
<dbReference type="InterPro" id="IPR019845">
    <property type="entry name" value="Squalene/phytoene_synthase_CS"/>
</dbReference>
<dbReference type="EMBL" id="NCKV01003414">
    <property type="protein sequence ID" value="RWS25754.1"/>
    <property type="molecule type" value="Genomic_DNA"/>
</dbReference>
<name>A0A443SE06_9ACAR</name>
<gene>
    <name evidence="5" type="ORF">B4U80_13791</name>
</gene>
<keyword evidence="4" id="KW-0125">Carotenoid biosynthesis</keyword>
<dbReference type="SUPFAM" id="SSF48576">
    <property type="entry name" value="Terpenoid synthases"/>
    <property type="match status" value="1"/>
</dbReference>
<accession>A0A443SE06</accession>
<evidence type="ECO:0000256" key="1">
    <source>
        <dbReference type="ARBA" id="ARBA00001805"/>
    </source>
</evidence>
<evidence type="ECO:0000313" key="6">
    <source>
        <dbReference type="Proteomes" id="UP000288716"/>
    </source>
</evidence>
<keyword evidence="6" id="KW-1185">Reference proteome</keyword>
<dbReference type="GO" id="GO:0016765">
    <property type="term" value="F:transferase activity, transferring alkyl or aryl (other than methyl) groups"/>
    <property type="evidence" value="ECO:0007669"/>
    <property type="project" value="InterPro"/>
</dbReference>
<comment type="catalytic activity">
    <reaction evidence="1">
        <text>2 (2E,6E,10E)-geranylgeranyl diphosphate = 15-cis-phytoene + 2 diphosphate</text>
        <dbReference type="Rhea" id="RHEA:34475"/>
        <dbReference type="ChEBI" id="CHEBI:27787"/>
        <dbReference type="ChEBI" id="CHEBI:33019"/>
        <dbReference type="ChEBI" id="CHEBI:58756"/>
        <dbReference type="EC" id="2.5.1.32"/>
    </reaction>
</comment>
<dbReference type="InterPro" id="IPR002060">
    <property type="entry name" value="Squ/phyt_synthse"/>
</dbReference>
<protein>
    <recommendedName>
        <fullName evidence="2">15-cis-phytoene synthase</fullName>
        <ecNumber evidence="2">2.5.1.32</ecNumber>
    </recommendedName>
</protein>
<keyword evidence="3" id="KW-0808">Transferase</keyword>
<dbReference type="PANTHER" id="PTHR31480">
    <property type="entry name" value="BIFUNCTIONAL LYCOPENE CYCLASE/PHYTOENE SYNTHASE"/>
    <property type="match status" value="1"/>
</dbReference>
<proteinExistence type="predicted"/>
<dbReference type="STRING" id="299467.A0A443SE06"/>
<organism evidence="5 6">
    <name type="scientific">Leptotrombidium deliense</name>
    <dbReference type="NCBI Taxonomy" id="299467"/>
    <lineage>
        <taxon>Eukaryota</taxon>
        <taxon>Metazoa</taxon>
        <taxon>Ecdysozoa</taxon>
        <taxon>Arthropoda</taxon>
        <taxon>Chelicerata</taxon>
        <taxon>Arachnida</taxon>
        <taxon>Acari</taxon>
        <taxon>Acariformes</taxon>
        <taxon>Trombidiformes</taxon>
        <taxon>Prostigmata</taxon>
        <taxon>Anystina</taxon>
        <taxon>Parasitengona</taxon>
        <taxon>Trombiculoidea</taxon>
        <taxon>Trombiculidae</taxon>
        <taxon>Leptotrombidium</taxon>
    </lineage>
</organism>
<comment type="caution">
    <text evidence="5">The sequence shown here is derived from an EMBL/GenBank/DDBJ whole genome shotgun (WGS) entry which is preliminary data.</text>
</comment>
<dbReference type="OrthoDB" id="6572830at2759"/>
<evidence type="ECO:0000256" key="2">
    <source>
        <dbReference type="ARBA" id="ARBA00012396"/>
    </source>
</evidence>
<evidence type="ECO:0000256" key="3">
    <source>
        <dbReference type="ARBA" id="ARBA00022679"/>
    </source>
</evidence>
<dbReference type="PROSITE" id="PS01045">
    <property type="entry name" value="SQUALEN_PHYTOEN_SYN_2"/>
    <property type="match status" value="1"/>
</dbReference>
<dbReference type="VEuPathDB" id="VectorBase:LDEU006284"/>
<dbReference type="EC" id="2.5.1.32" evidence="2"/>